<feature type="compositionally biased region" description="Polar residues" evidence="1">
    <location>
        <begin position="268"/>
        <end position="277"/>
    </location>
</feature>
<dbReference type="AlphaFoldDB" id="A0A9D4ZAF2"/>
<dbReference type="InterPro" id="IPR015940">
    <property type="entry name" value="UBA"/>
</dbReference>
<sequence>MSPSKQKSNERQAARDRKSSARQVASGGTSANAYNPISGTFHALESIAADTGAGYLNGRFKSIDDGEDNASSNGGAGELECMSNNGSYSGESEDQAHMNGKEKQAGGKSGSLSSVVGGADKRDKVRGKNERKHQRQKERRAQELRDKCTGYLMSRKLEALSQQLVAMGFPQERATMALIFNDGHVERSVAWLLEGGEGQVHEDWNSGGNPKIDISEELNYILEIEKKYKFSRPDIERAIVSCEGDLAKALESLRSRSRSLSPGREDGQSAQSASNDSPFVRKEEPSTSTPAAPPGPGPSLQARSNGIVQPSYQIKKDERGAVQLTRGRQQPSSVGPHGPQEILTRGSAHPRKLSNPSMEMPTSLLPVERWGHAQAARIPVGAVKTQSPFAAQFTPVSKPHAGLVFGAAGADSKLFPIAARDGNVNTSSKELPNTGQPHILLRASSQPYVGLSTSPAALSVPSSPALSSSSRSHSYMDVGSPSSVLYVNAPQGDAGMKEVNARKKSMKSSDVGVSDMIMSLNGLGSFQSQPPTSQWGYTPSNEISVSQSLNSTMHSRSSSGSSYGLFTGWGGSFSHSSVDWSTGPMPNCDYRNIDWSMNASPTTLRGVSSRLNSLALQEKGSYFWNTDDERGYHTGLGSASYTLDSTQGHATWKVGNSGPVPQESISLESGSTTAHEWTSPFAGKDLFNLPQAVPSPSL</sequence>
<protein>
    <recommendedName>
        <fullName evidence="2">UBA domain-containing protein</fullName>
    </recommendedName>
</protein>
<evidence type="ECO:0000256" key="1">
    <source>
        <dbReference type="SAM" id="MobiDB-lite"/>
    </source>
</evidence>
<dbReference type="PROSITE" id="PS50030">
    <property type="entry name" value="UBA"/>
    <property type="match status" value="1"/>
</dbReference>
<feature type="compositionally biased region" description="Basic residues" evidence="1">
    <location>
        <begin position="129"/>
        <end position="138"/>
    </location>
</feature>
<name>A0A9D4ZAF2_ADICA</name>
<dbReference type="SUPFAM" id="SSF46934">
    <property type="entry name" value="UBA-like"/>
    <property type="match status" value="1"/>
</dbReference>
<reference evidence="3" key="1">
    <citation type="submission" date="2021-01" db="EMBL/GenBank/DDBJ databases">
        <title>Adiantum capillus-veneris genome.</title>
        <authorList>
            <person name="Fang Y."/>
            <person name="Liao Q."/>
        </authorList>
    </citation>
    <scope>NUCLEOTIDE SEQUENCE</scope>
    <source>
        <strain evidence="3">H3</strain>
        <tissue evidence="3">Leaf</tissue>
    </source>
</reference>
<gene>
    <name evidence="3" type="ORF">GOP47_0020241</name>
</gene>
<dbReference type="Pfam" id="PF22562">
    <property type="entry name" value="UBA_7"/>
    <property type="match status" value="1"/>
</dbReference>
<proteinExistence type="predicted"/>
<organism evidence="3 4">
    <name type="scientific">Adiantum capillus-veneris</name>
    <name type="common">Maidenhair fern</name>
    <dbReference type="NCBI Taxonomy" id="13818"/>
    <lineage>
        <taxon>Eukaryota</taxon>
        <taxon>Viridiplantae</taxon>
        <taxon>Streptophyta</taxon>
        <taxon>Embryophyta</taxon>
        <taxon>Tracheophyta</taxon>
        <taxon>Polypodiopsida</taxon>
        <taxon>Polypodiidae</taxon>
        <taxon>Polypodiales</taxon>
        <taxon>Pteridineae</taxon>
        <taxon>Pteridaceae</taxon>
        <taxon>Vittarioideae</taxon>
        <taxon>Adiantum</taxon>
    </lineage>
</organism>
<dbReference type="PANTHER" id="PTHR35294">
    <property type="entry name" value="UBIQUITIN-ASSOCIATED/TRANSLATION ELONGATION FACTOR EF1B PROTEIN"/>
    <property type="match status" value="1"/>
</dbReference>
<dbReference type="OrthoDB" id="515654at2759"/>
<feature type="compositionally biased region" description="Polar residues" evidence="1">
    <location>
        <begin position="21"/>
        <end position="36"/>
    </location>
</feature>
<evidence type="ECO:0000313" key="3">
    <source>
        <dbReference type="EMBL" id="KAI5065546.1"/>
    </source>
</evidence>
<comment type="caution">
    <text evidence="3">The sequence shown here is derived from an EMBL/GenBank/DDBJ whole genome shotgun (WGS) entry which is preliminary data.</text>
</comment>
<dbReference type="InterPro" id="IPR009060">
    <property type="entry name" value="UBA-like_sf"/>
</dbReference>
<feature type="compositionally biased region" description="Basic and acidic residues" evidence="1">
    <location>
        <begin position="94"/>
        <end position="105"/>
    </location>
</feature>
<keyword evidence="4" id="KW-1185">Reference proteome</keyword>
<accession>A0A9D4ZAF2</accession>
<dbReference type="PANTHER" id="PTHR35294:SF1">
    <property type="entry name" value="OS05G0409000 PROTEIN"/>
    <property type="match status" value="1"/>
</dbReference>
<feature type="region of interest" description="Disordered" evidence="1">
    <location>
        <begin position="63"/>
        <end position="145"/>
    </location>
</feature>
<feature type="region of interest" description="Disordered" evidence="1">
    <location>
        <begin position="1"/>
        <end position="36"/>
    </location>
</feature>
<evidence type="ECO:0000259" key="2">
    <source>
        <dbReference type="PROSITE" id="PS50030"/>
    </source>
</evidence>
<feature type="region of interest" description="Disordered" evidence="1">
    <location>
        <begin position="254"/>
        <end position="305"/>
    </location>
</feature>
<dbReference type="EMBL" id="JABFUD020000019">
    <property type="protein sequence ID" value="KAI5065546.1"/>
    <property type="molecule type" value="Genomic_DNA"/>
</dbReference>
<feature type="compositionally biased region" description="Basic and acidic residues" evidence="1">
    <location>
        <begin position="7"/>
        <end position="19"/>
    </location>
</feature>
<feature type="compositionally biased region" description="Basic and acidic residues" evidence="1">
    <location>
        <begin position="119"/>
        <end position="128"/>
    </location>
</feature>
<dbReference type="Proteomes" id="UP000886520">
    <property type="component" value="Chromosome 19"/>
</dbReference>
<evidence type="ECO:0000313" key="4">
    <source>
        <dbReference type="Proteomes" id="UP000886520"/>
    </source>
</evidence>
<feature type="domain" description="UBA" evidence="2">
    <location>
        <begin position="155"/>
        <end position="195"/>
    </location>
</feature>
<feature type="region of interest" description="Disordered" evidence="1">
    <location>
        <begin position="325"/>
        <end position="356"/>
    </location>
</feature>
<dbReference type="Gene3D" id="1.10.8.10">
    <property type="entry name" value="DNA helicase RuvA subunit, C-terminal domain"/>
    <property type="match status" value="1"/>
</dbReference>